<dbReference type="InterPro" id="IPR033344">
    <property type="entry name" value="CURT1"/>
</dbReference>
<comment type="caution">
    <text evidence="4">The sequence shown here is derived from an EMBL/GenBank/DDBJ whole genome shotgun (WGS) entry which is preliminary data.</text>
</comment>
<evidence type="ECO:0000259" key="3">
    <source>
        <dbReference type="Pfam" id="PF14159"/>
    </source>
</evidence>
<name>A0A7J7CZA6_TRIWF</name>
<dbReference type="OrthoDB" id="2014299at2759"/>
<feature type="transmembrane region" description="Helical" evidence="2">
    <location>
        <begin position="85"/>
        <end position="108"/>
    </location>
</feature>
<keyword evidence="2" id="KW-1133">Transmembrane helix</keyword>
<dbReference type="FunCoup" id="A0A7J7CZA6">
    <property type="interactions" value="1438"/>
</dbReference>
<dbReference type="Proteomes" id="UP000593562">
    <property type="component" value="Unassembled WGS sequence"/>
</dbReference>
<dbReference type="GO" id="GO:0009535">
    <property type="term" value="C:chloroplast thylakoid membrane"/>
    <property type="evidence" value="ECO:0007669"/>
    <property type="project" value="TreeGrafter"/>
</dbReference>
<keyword evidence="2" id="KW-0472">Membrane</keyword>
<gene>
    <name evidence="4" type="ORF">HS088_TW12G00356</name>
</gene>
<evidence type="ECO:0000256" key="2">
    <source>
        <dbReference type="SAM" id="Phobius"/>
    </source>
</evidence>
<dbReference type="Pfam" id="PF14159">
    <property type="entry name" value="CAAD"/>
    <property type="match status" value="1"/>
</dbReference>
<dbReference type="InterPro" id="IPR025564">
    <property type="entry name" value="CAAD_dom"/>
</dbReference>
<feature type="domain" description="Cyanobacterial aminoacyl-tRNA synthetase CAAD" evidence="3">
    <location>
        <begin position="72"/>
        <end position="156"/>
    </location>
</feature>
<comment type="subcellular location">
    <subcellularLocation>
        <location evidence="1">Membrane</location>
        <topology evidence="1">Multi-pass membrane protein</topology>
    </subcellularLocation>
</comment>
<organism evidence="4 5">
    <name type="scientific">Tripterygium wilfordii</name>
    <name type="common">Thunder God vine</name>
    <dbReference type="NCBI Taxonomy" id="458696"/>
    <lineage>
        <taxon>Eukaryota</taxon>
        <taxon>Viridiplantae</taxon>
        <taxon>Streptophyta</taxon>
        <taxon>Embryophyta</taxon>
        <taxon>Tracheophyta</taxon>
        <taxon>Spermatophyta</taxon>
        <taxon>Magnoliopsida</taxon>
        <taxon>eudicotyledons</taxon>
        <taxon>Gunneridae</taxon>
        <taxon>Pentapetalae</taxon>
        <taxon>rosids</taxon>
        <taxon>fabids</taxon>
        <taxon>Celastrales</taxon>
        <taxon>Celastraceae</taxon>
        <taxon>Tripterygium</taxon>
    </lineage>
</organism>
<dbReference type="EMBL" id="JAAARO010000012">
    <property type="protein sequence ID" value="KAF5739156.1"/>
    <property type="molecule type" value="Genomic_DNA"/>
</dbReference>
<evidence type="ECO:0000256" key="1">
    <source>
        <dbReference type="ARBA" id="ARBA00004141"/>
    </source>
</evidence>
<reference evidence="4 5" key="1">
    <citation type="journal article" date="2020" name="Nat. Commun.">
        <title>Genome of Tripterygium wilfordii and identification of cytochrome P450 involved in triptolide biosynthesis.</title>
        <authorList>
            <person name="Tu L."/>
            <person name="Su P."/>
            <person name="Zhang Z."/>
            <person name="Gao L."/>
            <person name="Wang J."/>
            <person name="Hu T."/>
            <person name="Zhou J."/>
            <person name="Zhang Y."/>
            <person name="Zhao Y."/>
            <person name="Liu Y."/>
            <person name="Song Y."/>
            <person name="Tong Y."/>
            <person name="Lu Y."/>
            <person name="Yang J."/>
            <person name="Xu C."/>
            <person name="Jia M."/>
            <person name="Peters R.J."/>
            <person name="Huang L."/>
            <person name="Gao W."/>
        </authorList>
    </citation>
    <scope>NUCLEOTIDE SEQUENCE [LARGE SCALE GENOMIC DNA]</scope>
    <source>
        <strain evidence="5">cv. XIE 37</strain>
        <tissue evidence="4">Leaf</tissue>
    </source>
</reference>
<sequence length="157" mass="17119">MAATVASLPPPLLVHGRKSFFRSFQKHQVYTAKGESHSTFKATVFERKNHIAVVVKASQEGSDSSTSLGIVKSVQNVWDSSEDRLGLIGLGFAAVVAFWASTNLVGVIDKVPLIPTVLELIGILFSSWFVYRYLLFKPGRGELREIVGNTISAILGQ</sequence>
<accession>A0A7J7CZA6</accession>
<protein>
    <recommendedName>
        <fullName evidence="3">Cyanobacterial aminoacyl-tRNA synthetase CAAD domain-containing protein</fullName>
    </recommendedName>
</protein>
<feature type="transmembrane region" description="Helical" evidence="2">
    <location>
        <begin position="114"/>
        <end position="134"/>
    </location>
</feature>
<proteinExistence type="predicted"/>
<evidence type="ECO:0000313" key="4">
    <source>
        <dbReference type="EMBL" id="KAF5739156.1"/>
    </source>
</evidence>
<keyword evidence="5" id="KW-1185">Reference proteome</keyword>
<dbReference type="AlphaFoldDB" id="A0A7J7CZA6"/>
<dbReference type="PANTHER" id="PTHR33222">
    <property type="match status" value="1"/>
</dbReference>
<keyword evidence="2" id="KW-0812">Transmembrane</keyword>
<dbReference type="InParanoid" id="A0A7J7CZA6"/>
<dbReference type="PANTHER" id="PTHR33222:SF3">
    <property type="entry name" value="PROTEIN CURVATURE THYLAKOID 1C, CHLOROPLASTIC"/>
    <property type="match status" value="1"/>
</dbReference>
<evidence type="ECO:0000313" key="5">
    <source>
        <dbReference type="Proteomes" id="UP000593562"/>
    </source>
</evidence>